<evidence type="ECO:0000313" key="2">
    <source>
        <dbReference type="EMBL" id="SAL80896.1"/>
    </source>
</evidence>
<evidence type="ECO:0000313" key="3">
    <source>
        <dbReference type="Proteomes" id="UP000055019"/>
    </source>
</evidence>
<reference evidence="2" key="1">
    <citation type="submission" date="2016-01" db="EMBL/GenBank/DDBJ databases">
        <authorList>
            <person name="Peeters C."/>
        </authorList>
    </citation>
    <scope>NUCLEOTIDE SEQUENCE [LARGE SCALE GENOMIC DNA]</scope>
    <source>
        <strain evidence="2">LMG 29317</strain>
    </source>
</reference>
<proteinExistence type="predicted"/>
<name>A0A158KID0_9BURK</name>
<organism evidence="2 3">
    <name type="scientific">Caballeronia arvi</name>
    <dbReference type="NCBI Taxonomy" id="1777135"/>
    <lineage>
        <taxon>Bacteria</taxon>
        <taxon>Pseudomonadati</taxon>
        <taxon>Pseudomonadota</taxon>
        <taxon>Betaproteobacteria</taxon>
        <taxon>Burkholderiales</taxon>
        <taxon>Burkholderiaceae</taxon>
        <taxon>Caballeronia</taxon>
    </lineage>
</organism>
<accession>A0A158KID0</accession>
<comment type="caution">
    <text evidence="2">The sequence shown here is derived from an EMBL/GenBank/DDBJ whole genome shotgun (WGS) entry which is preliminary data.</text>
</comment>
<keyword evidence="3" id="KW-1185">Reference proteome</keyword>
<gene>
    <name evidence="2" type="ORF">AWB74_05814</name>
</gene>
<protein>
    <submittedName>
        <fullName evidence="2">Uncharacterized protein</fullName>
    </submittedName>
</protein>
<dbReference type="EMBL" id="FCOM02000035">
    <property type="protein sequence ID" value="SAL80896.1"/>
    <property type="molecule type" value="Genomic_DNA"/>
</dbReference>
<dbReference type="Proteomes" id="UP000055019">
    <property type="component" value="Unassembled WGS sequence"/>
</dbReference>
<feature type="compositionally biased region" description="Low complexity" evidence="1">
    <location>
        <begin position="96"/>
        <end position="106"/>
    </location>
</feature>
<dbReference type="AlphaFoldDB" id="A0A158KID0"/>
<evidence type="ECO:0000256" key="1">
    <source>
        <dbReference type="SAM" id="MobiDB-lite"/>
    </source>
</evidence>
<sequence length="183" mass="20293">MRPTERTQRSATERRVVGHLDTTYQIRADVQIREGSPARRERGLPAVHLRIRGAALGDLHHLAKATLSTPRPSATSMVFAPSKCLRAPEASRPKRSTSSTLSLRSATSRESRNENQTRPWYDANRWRGSPSSVPFSAHATRRQPTSSQVRLCGLHSRGTVIAPASEELNLWSPGAGLIFDVHR</sequence>
<feature type="region of interest" description="Disordered" evidence="1">
    <location>
        <begin position="85"/>
        <end position="126"/>
    </location>
</feature>